<evidence type="ECO:0000313" key="12">
    <source>
        <dbReference type="Proteomes" id="UP000295493"/>
    </source>
</evidence>
<evidence type="ECO:0000259" key="10">
    <source>
        <dbReference type="PROSITE" id="PS51462"/>
    </source>
</evidence>
<comment type="cofactor">
    <cofactor evidence="1">
        <name>Mg(2+)</name>
        <dbReference type="ChEBI" id="CHEBI:18420"/>
    </cofactor>
</comment>
<protein>
    <recommendedName>
        <fullName evidence="4">NAD(+) diphosphatase</fullName>
        <ecNumber evidence="4">3.6.1.22</ecNumber>
    </recommendedName>
</protein>
<dbReference type="InterPro" id="IPR000086">
    <property type="entry name" value="NUDIX_hydrolase_dom"/>
</dbReference>
<dbReference type="InterPro" id="IPR049734">
    <property type="entry name" value="NudC-like_C"/>
</dbReference>
<dbReference type="EC" id="3.6.1.22" evidence="4"/>
<dbReference type="RefSeq" id="WP_133494569.1">
    <property type="nucleotide sequence ID" value="NZ_BMLU01000002.1"/>
</dbReference>
<dbReference type="Proteomes" id="UP000295493">
    <property type="component" value="Unassembled WGS sequence"/>
</dbReference>
<dbReference type="GO" id="GO:0005829">
    <property type="term" value="C:cytosol"/>
    <property type="evidence" value="ECO:0007669"/>
    <property type="project" value="TreeGrafter"/>
</dbReference>
<dbReference type="InterPro" id="IPR050241">
    <property type="entry name" value="NAD-cap_RNA_hydrolase_NudC"/>
</dbReference>
<keyword evidence="5" id="KW-0479">Metal-binding</keyword>
<feature type="domain" description="Nudix hydrolase" evidence="10">
    <location>
        <begin position="151"/>
        <end position="274"/>
    </location>
</feature>
<evidence type="ECO:0000256" key="1">
    <source>
        <dbReference type="ARBA" id="ARBA00001946"/>
    </source>
</evidence>
<dbReference type="InterPro" id="IPR015797">
    <property type="entry name" value="NUDIX_hydrolase-like_dom_sf"/>
</dbReference>
<dbReference type="Gene3D" id="3.90.79.10">
    <property type="entry name" value="Nucleoside Triphosphate Pyrophosphohydrolase"/>
    <property type="match status" value="1"/>
</dbReference>
<evidence type="ECO:0000313" key="11">
    <source>
        <dbReference type="EMBL" id="TDN85673.1"/>
    </source>
</evidence>
<comment type="cofactor">
    <cofactor evidence="2">
        <name>Zn(2+)</name>
        <dbReference type="ChEBI" id="CHEBI:29105"/>
    </cofactor>
</comment>
<dbReference type="SUPFAM" id="SSF55811">
    <property type="entry name" value="Nudix"/>
    <property type="match status" value="1"/>
</dbReference>
<dbReference type="NCBIfam" id="NF001299">
    <property type="entry name" value="PRK00241.1"/>
    <property type="match status" value="1"/>
</dbReference>
<evidence type="ECO:0000256" key="5">
    <source>
        <dbReference type="ARBA" id="ARBA00022723"/>
    </source>
</evidence>
<evidence type="ECO:0000256" key="9">
    <source>
        <dbReference type="ARBA" id="ARBA00023679"/>
    </source>
</evidence>
<organism evidence="11 12">
    <name type="scientific">Stakelama pacifica</name>
    <dbReference type="NCBI Taxonomy" id="517720"/>
    <lineage>
        <taxon>Bacteria</taxon>
        <taxon>Pseudomonadati</taxon>
        <taxon>Pseudomonadota</taxon>
        <taxon>Alphaproteobacteria</taxon>
        <taxon>Sphingomonadales</taxon>
        <taxon>Sphingomonadaceae</taxon>
        <taxon>Stakelama</taxon>
    </lineage>
</organism>
<proteinExistence type="inferred from homology"/>
<dbReference type="OrthoDB" id="9791656at2"/>
<evidence type="ECO:0000256" key="8">
    <source>
        <dbReference type="ARBA" id="ARBA00023027"/>
    </source>
</evidence>
<dbReference type="PROSITE" id="PS51462">
    <property type="entry name" value="NUDIX"/>
    <property type="match status" value="1"/>
</dbReference>
<comment type="catalytic activity">
    <reaction evidence="9">
        <text>a 5'-end NAD(+)-phospho-ribonucleoside in mRNA + H2O = a 5'-end phospho-adenosine-phospho-ribonucleoside in mRNA + beta-nicotinamide D-ribonucleotide + 2 H(+)</text>
        <dbReference type="Rhea" id="RHEA:60876"/>
        <dbReference type="Rhea" id="RHEA-COMP:15698"/>
        <dbReference type="Rhea" id="RHEA-COMP:15719"/>
        <dbReference type="ChEBI" id="CHEBI:14649"/>
        <dbReference type="ChEBI" id="CHEBI:15377"/>
        <dbReference type="ChEBI" id="CHEBI:15378"/>
        <dbReference type="ChEBI" id="CHEBI:144029"/>
        <dbReference type="ChEBI" id="CHEBI:144051"/>
    </reaction>
    <physiologicalReaction direction="left-to-right" evidence="9">
        <dbReference type="Rhea" id="RHEA:60877"/>
    </physiologicalReaction>
</comment>
<comment type="similarity">
    <text evidence="3">Belongs to the Nudix hydrolase family. NudC subfamily.</text>
</comment>
<dbReference type="InterPro" id="IPR020084">
    <property type="entry name" value="NUDIX_hydrolase_CS"/>
</dbReference>
<evidence type="ECO:0000256" key="4">
    <source>
        <dbReference type="ARBA" id="ARBA00012381"/>
    </source>
</evidence>
<reference evidence="11 12" key="1">
    <citation type="submission" date="2019-03" db="EMBL/GenBank/DDBJ databases">
        <title>Genomic Encyclopedia of Type Strains, Phase IV (KMG-IV): sequencing the most valuable type-strain genomes for metagenomic binning, comparative biology and taxonomic classification.</title>
        <authorList>
            <person name="Goeker M."/>
        </authorList>
    </citation>
    <scope>NUCLEOTIDE SEQUENCE [LARGE SCALE GENOMIC DNA]</scope>
    <source>
        <strain evidence="11 12">DSM 25059</strain>
    </source>
</reference>
<keyword evidence="12" id="KW-1185">Reference proteome</keyword>
<dbReference type="Pfam" id="PF00293">
    <property type="entry name" value="NUDIX"/>
    <property type="match status" value="1"/>
</dbReference>
<dbReference type="PANTHER" id="PTHR42904:SF6">
    <property type="entry name" value="NAD-CAPPED RNA HYDROLASE NUDT12"/>
    <property type="match status" value="1"/>
</dbReference>
<keyword evidence="6" id="KW-0378">Hydrolase</keyword>
<accession>A0A4R6FV15</accession>
<evidence type="ECO:0000256" key="6">
    <source>
        <dbReference type="ARBA" id="ARBA00022801"/>
    </source>
</evidence>
<gene>
    <name evidence="11" type="ORF">EV664_102382</name>
</gene>
<evidence type="ECO:0000256" key="2">
    <source>
        <dbReference type="ARBA" id="ARBA00001947"/>
    </source>
</evidence>
<dbReference type="EMBL" id="SNWD01000002">
    <property type="protein sequence ID" value="TDN85673.1"/>
    <property type="molecule type" value="Genomic_DNA"/>
</dbReference>
<dbReference type="PANTHER" id="PTHR42904">
    <property type="entry name" value="NUDIX HYDROLASE, NUDC SUBFAMILY"/>
    <property type="match status" value="1"/>
</dbReference>
<dbReference type="GO" id="GO:0006742">
    <property type="term" value="P:NADP+ catabolic process"/>
    <property type="evidence" value="ECO:0007669"/>
    <property type="project" value="TreeGrafter"/>
</dbReference>
<dbReference type="Pfam" id="PF09297">
    <property type="entry name" value="Zn_ribbon_NUD"/>
    <property type="match status" value="1"/>
</dbReference>
<dbReference type="GO" id="GO:0019677">
    <property type="term" value="P:NAD+ catabolic process"/>
    <property type="evidence" value="ECO:0007669"/>
    <property type="project" value="TreeGrafter"/>
</dbReference>
<dbReference type="InterPro" id="IPR015376">
    <property type="entry name" value="Znr_NADH_PPase"/>
</dbReference>
<dbReference type="CDD" id="cd03429">
    <property type="entry name" value="NUDIX_NADH_pyrophosphatase_Nudt13"/>
    <property type="match status" value="1"/>
</dbReference>
<name>A0A4R6FV15_9SPHN</name>
<dbReference type="PROSITE" id="PS00893">
    <property type="entry name" value="NUDIX_BOX"/>
    <property type="match status" value="1"/>
</dbReference>
<dbReference type="GO" id="GO:0035529">
    <property type="term" value="F:NADH pyrophosphatase activity"/>
    <property type="evidence" value="ECO:0007669"/>
    <property type="project" value="TreeGrafter"/>
</dbReference>
<dbReference type="GO" id="GO:0046872">
    <property type="term" value="F:metal ion binding"/>
    <property type="evidence" value="ECO:0007669"/>
    <property type="project" value="UniProtKB-KW"/>
</dbReference>
<comment type="caution">
    <text evidence="11">The sequence shown here is derived from an EMBL/GenBank/DDBJ whole genome shotgun (WGS) entry which is preliminary data.</text>
</comment>
<sequence length="291" mass="31460">MIETGFTGGTLDRADHVRTDAAAYAAALRHPDARLLQMDGLAALIHPDGALRWEALGDAGEGDDLVLLGFAGEVPHFVAVPPGMPDGGNMFEIMRAVAAMPRADMAHYAAARSLVSWHARHRFCAMCGGPTHPIRAGWARLCDSCGTEHYPRTDPVVIMIAQHDGRALLGRQASWPERRYSALAGFLEVGESIEEAVARETLEEAGIALSRVRYIASQPWPFPSSLMIACIGDAVADTITVDTNELEDARWFTRDEVRAALAGEERAAFLPPPPHAIAHALLTAWLEEEPG</sequence>
<evidence type="ECO:0000256" key="7">
    <source>
        <dbReference type="ARBA" id="ARBA00022842"/>
    </source>
</evidence>
<dbReference type="Gene3D" id="3.90.79.20">
    <property type="match status" value="1"/>
</dbReference>
<keyword evidence="8" id="KW-0520">NAD</keyword>
<evidence type="ECO:0000256" key="3">
    <source>
        <dbReference type="ARBA" id="ARBA00009595"/>
    </source>
</evidence>
<dbReference type="AlphaFoldDB" id="A0A4R6FV15"/>
<keyword evidence="7" id="KW-0460">Magnesium</keyword>